<dbReference type="Proteomes" id="UP000476837">
    <property type="component" value="Unassembled WGS sequence"/>
</dbReference>
<dbReference type="InterPro" id="IPR020568">
    <property type="entry name" value="Ribosomal_Su5_D2-typ_SF"/>
</dbReference>
<comment type="similarity">
    <text evidence="5">Belongs to the GHMP kinase family.</text>
</comment>
<evidence type="ECO:0000256" key="1">
    <source>
        <dbReference type="ARBA" id="ARBA00022679"/>
    </source>
</evidence>
<dbReference type="SUPFAM" id="SSF54211">
    <property type="entry name" value="Ribosomal protein S5 domain 2-like"/>
    <property type="match status" value="1"/>
</dbReference>
<dbReference type="SUPFAM" id="SSF55060">
    <property type="entry name" value="GHMP Kinase, C-terminal domain"/>
    <property type="match status" value="1"/>
</dbReference>
<evidence type="ECO:0000256" key="4">
    <source>
        <dbReference type="ARBA" id="ARBA00022840"/>
    </source>
</evidence>
<comment type="caution">
    <text evidence="8">The sequence shown here is derived from an EMBL/GenBank/DDBJ whole genome shotgun (WGS) entry which is preliminary data.</text>
</comment>
<feature type="domain" description="GHMP kinase N-terminal" evidence="6">
    <location>
        <begin position="79"/>
        <end position="157"/>
    </location>
</feature>
<protein>
    <submittedName>
        <fullName evidence="8">Kinase</fullName>
    </submittedName>
</protein>
<dbReference type="PANTHER" id="PTHR32463:SF0">
    <property type="entry name" value="L-FUCOSE KINASE"/>
    <property type="match status" value="1"/>
</dbReference>
<sequence>MIIARTPFRISFFGGGTDYPSWFREHGGAVLATSIDKYCYLSCRYLPPFFDQKYRIVYSRIELTKCIDEIEHPSVRSCLRYMGITDGIELVHNADLPARTGLGSSSSFTVGLLHALRALKGQMSDQRSLAELAIHLEQNVIKENVGSQDQILAAFGGLKHVTFSADNFTVRPVPLTLARRNEFEKHLMLFYTGISRTASEIAAHQIQNIPNRQGELLAMRQMVDDALGILVGNGSIEDIGCLLHESWTLKRSLSSHISTSFIDELYERARKNGALGGKLLGAGGGGFFLVFAPPEAQPRIRAALAGLQHVPFRFEESGAQLIFYSPSEALPTPALTPAWSREPVEAT</sequence>
<dbReference type="PIRSF" id="PIRSF036406">
    <property type="entry name" value="Hept_kin"/>
    <property type="match status" value="1"/>
</dbReference>
<dbReference type="RefSeq" id="WP_149167880.1">
    <property type="nucleotide sequence ID" value="NZ_QOKV01000031.1"/>
</dbReference>
<evidence type="ECO:0000256" key="2">
    <source>
        <dbReference type="ARBA" id="ARBA00022741"/>
    </source>
</evidence>
<dbReference type="InterPro" id="IPR052203">
    <property type="entry name" value="GHMP_Kinase-Related"/>
</dbReference>
<dbReference type="Gene3D" id="3.30.230.120">
    <property type="match status" value="1"/>
</dbReference>
<evidence type="ECO:0000313" key="9">
    <source>
        <dbReference type="Proteomes" id="UP000476837"/>
    </source>
</evidence>
<dbReference type="InterPro" id="IPR001174">
    <property type="entry name" value="HddA/FKP"/>
</dbReference>
<dbReference type="GO" id="GO:0050201">
    <property type="term" value="F:fucokinase activity"/>
    <property type="evidence" value="ECO:0007669"/>
    <property type="project" value="TreeGrafter"/>
</dbReference>
<keyword evidence="2" id="KW-0547">Nucleotide-binding</keyword>
<evidence type="ECO:0000259" key="7">
    <source>
        <dbReference type="Pfam" id="PF08544"/>
    </source>
</evidence>
<dbReference type="InterPro" id="IPR014606">
    <property type="entry name" value="Heptose_7-P_kinase"/>
</dbReference>
<dbReference type="PANTHER" id="PTHR32463">
    <property type="entry name" value="L-FUCOSE KINASE"/>
    <property type="match status" value="1"/>
</dbReference>
<evidence type="ECO:0000256" key="3">
    <source>
        <dbReference type="ARBA" id="ARBA00022777"/>
    </source>
</evidence>
<dbReference type="EMBL" id="QOKV01000031">
    <property type="protein sequence ID" value="KAA0677904.1"/>
    <property type="molecule type" value="Genomic_DNA"/>
</dbReference>
<dbReference type="GO" id="GO:0042352">
    <property type="term" value="P:GDP-L-fucose salvage"/>
    <property type="evidence" value="ECO:0007669"/>
    <property type="project" value="TreeGrafter"/>
</dbReference>
<dbReference type="InterPro" id="IPR006204">
    <property type="entry name" value="GHMP_kinase_N_dom"/>
</dbReference>
<dbReference type="PRINTS" id="PR00960">
    <property type="entry name" value="LMBPPROTEIN"/>
</dbReference>
<keyword evidence="3 8" id="KW-0418">Kinase</keyword>
<dbReference type="GO" id="GO:0005524">
    <property type="term" value="F:ATP binding"/>
    <property type="evidence" value="ECO:0007669"/>
    <property type="project" value="UniProtKB-KW"/>
</dbReference>
<dbReference type="Pfam" id="PF00288">
    <property type="entry name" value="GHMP_kinases_N"/>
    <property type="match status" value="1"/>
</dbReference>
<keyword evidence="1" id="KW-0808">Transferase</keyword>
<reference evidence="8 9" key="1">
    <citation type="submission" date="2018-07" db="EMBL/GenBank/DDBJ databases">
        <title>Genome sequence of Roseomonas fauriae ATCC 49958.</title>
        <authorList>
            <person name="Sant'Anna F.H."/>
            <person name="Baldani J.I."/>
            <person name="Zilli J.E."/>
            <person name="Reis V.M."/>
            <person name="Hartmann A."/>
            <person name="Cruz L."/>
            <person name="de Souza E.M."/>
            <person name="de Oliveira Pedrosa F."/>
            <person name="Passaglia L.M.P."/>
        </authorList>
    </citation>
    <scope>NUCLEOTIDE SEQUENCE [LARGE SCALE GENOMIC DNA]</scope>
    <source>
        <strain evidence="8 9">ATCC 49958</strain>
    </source>
</reference>
<organism evidence="8 9">
    <name type="scientific">Azospirillum brasilense</name>
    <dbReference type="NCBI Taxonomy" id="192"/>
    <lineage>
        <taxon>Bacteria</taxon>
        <taxon>Pseudomonadati</taxon>
        <taxon>Pseudomonadota</taxon>
        <taxon>Alphaproteobacteria</taxon>
        <taxon>Rhodospirillales</taxon>
        <taxon>Azospirillaceae</taxon>
        <taxon>Azospirillum</taxon>
    </lineage>
</organism>
<dbReference type="InterPro" id="IPR036554">
    <property type="entry name" value="GHMP_kinase_C_sf"/>
</dbReference>
<evidence type="ECO:0000259" key="6">
    <source>
        <dbReference type="Pfam" id="PF00288"/>
    </source>
</evidence>
<dbReference type="Pfam" id="PF08544">
    <property type="entry name" value="GHMP_kinases_C"/>
    <property type="match status" value="1"/>
</dbReference>
<accession>A0A6L3AS36</accession>
<proteinExistence type="inferred from homology"/>
<evidence type="ECO:0000313" key="8">
    <source>
        <dbReference type="EMBL" id="KAA0677904.1"/>
    </source>
</evidence>
<dbReference type="AlphaFoldDB" id="A0A6L3AS36"/>
<dbReference type="InterPro" id="IPR013750">
    <property type="entry name" value="GHMP_kinase_C_dom"/>
</dbReference>
<feature type="domain" description="GHMP kinase C-terminal" evidence="7">
    <location>
        <begin position="233"/>
        <end position="304"/>
    </location>
</feature>
<gene>
    <name evidence="8" type="ORF">DS837_28690</name>
</gene>
<evidence type="ECO:0000256" key="5">
    <source>
        <dbReference type="ARBA" id="ARBA00038121"/>
    </source>
</evidence>
<keyword evidence="4" id="KW-0067">ATP-binding</keyword>
<name>A0A6L3AS36_AZOBR</name>